<keyword evidence="3" id="KW-1185">Reference proteome</keyword>
<evidence type="ECO:0000313" key="2">
    <source>
        <dbReference type="EMBL" id="KIP06438.1"/>
    </source>
</evidence>
<dbReference type="Proteomes" id="UP000053257">
    <property type="component" value="Unassembled WGS sequence"/>
</dbReference>
<name>A0A0C3PJQ0_PHLG1</name>
<gene>
    <name evidence="2" type="ORF">PHLGIDRAFT_461083</name>
</gene>
<accession>A0A0C3PJQ0</accession>
<reference evidence="2 3" key="1">
    <citation type="journal article" date="2014" name="PLoS Genet.">
        <title>Analysis of the Phlebiopsis gigantea genome, transcriptome and secretome provides insight into its pioneer colonization strategies of wood.</title>
        <authorList>
            <person name="Hori C."/>
            <person name="Ishida T."/>
            <person name="Igarashi K."/>
            <person name="Samejima M."/>
            <person name="Suzuki H."/>
            <person name="Master E."/>
            <person name="Ferreira P."/>
            <person name="Ruiz-Duenas F.J."/>
            <person name="Held B."/>
            <person name="Canessa P."/>
            <person name="Larrondo L.F."/>
            <person name="Schmoll M."/>
            <person name="Druzhinina I.S."/>
            <person name="Kubicek C.P."/>
            <person name="Gaskell J.A."/>
            <person name="Kersten P."/>
            <person name="St John F."/>
            <person name="Glasner J."/>
            <person name="Sabat G."/>
            <person name="Splinter BonDurant S."/>
            <person name="Syed K."/>
            <person name="Yadav J."/>
            <person name="Mgbeahuruike A.C."/>
            <person name="Kovalchuk A."/>
            <person name="Asiegbu F.O."/>
            <person name="Lackner G."/>
            <person name="Hoffmeister D."/>
            <person name="Rencoret J."/>
            <person name="Gutierrez A."/>
            <person name="Sun H."/>
            <person name="Lindquist E."/>
            <person name="Barry K."/>
            <person name="Riley R."/>
            <person name="Grigoriev I.V."/>
            <person name="Henrissat B."/>
            <person name="Kues U."/>
            <person name="Berka R.M."/>
            <person name="Martinez A.T."/>
            <person name="Covert S.F."/>
            <person name="Blanchette R.A."/>
            <person name="Cullen D."/>
        </authorList>
    </citation>
    <scope>NUCLEOTIDE SEQUENCE [LARGE SCALE GENOMIC DNA]</scope>
    <source>
        <strain evidence="2 3">11061_1 CR5-6</strain>
    </source>
</reference>
<organism evidence="2 3">
    <name type="scientific">Phlebiopsis gigantea (strain 11061_1 CR5-6)</name>
    <name type="common">White-rot fungus</name>
    <name type="synonym">Peniophora gigantea</name>
    <dbReference type="NCBI Taxonomy" id="745531"/>
    <lineage>
        <taxon>Eukaryota</taxon>
        <taxon>Fungi</taxon>
        <taxon>Dikarya</taxon>
        <taxon>Basidiomycota</taxon>
        <taxon>Agaricomycotina</taxon>
        <taxon>Agaricomycetes</taxon>
        <taxon>Polyporales</taxon>
        <taxon>Phanerochaetaceae</taxon>
        <taxon>Phlebiopsis</taxon>
    </lineage>
</organism>
<feature type="region of interest" description="Disordered" evidence="1">
    <location>
        <begin position="91"/>
        <end position="126"/>
    </location>
</feature>
<protein>
    <submittedName>
        <fullName evidence="2">Uncharacterized protein</fullName>
    </submittedName>
</protein>
<evidence type="ECO:0000256" key="1">
    <source>
        <dbReference type="SAM" id="MobiDB-lite"/>
    </source>
</evidence>
<evidence type="ECO:0000313" key="3">
    <source>
        <dbReference type="Proteomes" id="UP000053257"/>
    </source>
</evidence>
<dbReference type="HOGENOM" id="CLU_1220081_0_0_1"/>
<dbReference type="EMBL" id="KN840518">
    <property type="protein sequence ID" value="KIP06438.1"/>
    <property type="molecule type" value="Genomic_DNA"/>
</dbReference>
<feature type="compositionally biased region" description="Polar residues" evidence="1">
    <location>
        <begin position="190"/>
        <end position="212"/>
    </location>
</feature>
<feature type="region of interest" description="Disordered" evidence="1">
    <location>
        <begin position="181"/>
        <end position="227"/>
    </location>
</feature>
<sequence length="227" mass="25185">MGILGLDRTRVAVTHCAWSSGAKEHPASRTHVLSYYPRSSLIAHCRTAKNSGRSPSARTKVRDRHAWHSVGRHISIRHLSRHPRLSRYRHLRPPAQGNAPTDEAPAHPDANLRRCPNYKGRPRTRGARTISWALRQSRASVSIRPSSRSTRRVTARHAIFPACLTLDIYCRPEAAPGAHRTAYPIGRNTPVGQSAAPLSSRSEQQGRRTGTISMEEPDIVPPRPPPA</sequence>
<proteinExistence type="predicted"/>
<dbReference type="AlphaFoldDB" id="A0A0C3PJQ0"/>